<reference evidence="3" key="1">
    <citation type="submission" date="2022-09" db="EMBL/GenBank/DDBJ databases">
        <title>Diverse halophilic archaea isolated from saline environments.</title>
        <authorList>
            <person name="Cui H.-L."/>
        </authorList>
    </citation>
    <scope>NUCLEOTIDE SEQUENCE</scope>
    <source>
        <strain evidence="3">ZS-35-S2</strain>
    </source>
</reference>
<dbReference type="Proteomes" id="UP001057580">
    <property type="component" value="Chromosome"/>
</dbReference>
<gene>
    <name evidence="3" type="ORF">N0B31_15945</name>
</gene>
<sequence>MTDTPLDPALADVVSALDAEAVPPWSSLGVESARRLEDELFSAGSGPEMDLIREFAVPGEGGELPLRLYRPPDVERPAPALVFAHGGGWTLGTLDSADDICRELAARVGCTVVSVDYRLAPEHPFPAPLEDVRTAATWVREHAESLGVDTSRLGLAGTSAGGNLAAATALYTVSEGGDPFACQVLLYPITDCSFDTDSYREHADGPLLTRTDMEWFWAQYRRTPADAYHPLASVLRAPDAMLDCETPAVVATGGHDPLRDEGRAYAERLREFVDCATHDVPALAHGFCSLTDDVPAADETFDAIAESVRERL</sequence>
<dbReference type="InterPro" id="IPR013094">
    <property type="entry name" value="AB_hydrolase_3"/>
</dbReference>
<dbReference type="InterPro" id="IPR050300">
    <property type="entry name" value="GDXG_lipolytic_enzyme"/>
</dbReference>
<proteinExistence type="predicted"/>
<dbReference type="RefSeq" id="WP_260592616.1">
    <property type="nucleotide sequence ID" value="NZ_CP104003.1"/>
</dbReference>
<dbReference type="InterPro" id="IPR029058">
    <property type="entry name" value="AB_hydrolase_fold"/>
</dbReference>
<dbReference type="GO" id="GO:0016787">
    <property type="term" value="F:hydrolase activity"/>
    <property type="evidence" value="ECO:0007669"/>
    <property type="project" value="UniProtKB-KW"/>
</dbReference>
<evidence type="ECO:0000313" key="4">
    <source>
        <dbReference type="Proteomes" id="UP001057580"/>
    </source>
</evidence>
<dbReference type="PANTHER" id="PTHR48081:SF8">
    <property type="entry name" value="ALPHA_BETA HYDROLASE FOLD-3 DOMAIN-CONTAINING PROTEIN-RELATED"/>
    <property type="match status" value="1"/>
</dbReference>
<dbReference type="AlphaFoldDB" id="A0A9E7R0Y7"/>
<organism evidence="3 4">
    <name type="scientific">Salinirubellus salinus</name>
    <dbReference type="NCBI Taxonomy" id="1364945"/>
    <lineage>
        <taxon>Archaea</taxon>
        <taxon>Methanobacteriati</taxon>
        <taxon>Methanobacteriota</taxon>
        <taxon>Stenosarchaea group</taxon>
        <taxon>Halobacteria</taxon>
        <taxon>Halobacteriales</taxon>
        <taxon>Natronomonadaceae</taxon>
        <taxon>Salinirubellus</taxon>
    </lineage>
</organism>
<dbReference type="SUPFAM" id="SSF53474">
    <property type="entry name" value="alpha/beta-Hydrolases"/>
    <property type="match status" value="1"/>
</dbReference>
<feature type="domain" description="Alpha/beta hydrolase fold-3" evidence="2">
    <location>
        <begin position="81"/>
        <end position="288"/>
    </location>
</feature>
<name>A0A9E7R0Y7_9EURY</name>
<dbReference type="PANTHER" id="PTHR48081">
    <property type="entry name" value="AB HYDROLASE SUPERFAMILY PROTEIN C4A8.06C"/>
    <property type="match status" value="1"/>
</dbReference>
<evidence type="ECO:0000256" key="1">
    <source>
        <dbReference type="ARBA" id="ARBA00022801"/>
    </source>
</evidence>
<dbReference type="Pfam" id="PF07859">
    <property type="entry name" value="Abhydrolase_3"/>
    <property type="match status" value="1"/>
</dbReference>
<evidence type="ECO:0000313" key="3">
    <source>
        <dbReference type="EMBL" id="UWM53622.1"/>
    </source>
</evidence>
<dbReference type="GeneID" id="74943945"/>
<dbReference type="Gene3D" id="3.40.50.1820">
    <property type="entry name" value="alpha/beta hydrolase"/>
    <property type="match status" value="1"/>
</dbReference>
<accession>A0A9E7R0Y7</accession>
<dbReference type="KEGG" id="ssai:N0B31_15945"/>
<protein>
    <submittedName>
        <fullName evidence="3">Alpha/beta hydrolase</fullName>
    </submittedName>
</protein>
<keyword evidence="4" id="KW-1185">Reference proteome</keyword>
<keyword evidence="1 3" id="KW-0378">Hydrolase</keyword>
<dbReference type="EMBL" id="CP104003">
    <property type="protein sequence ID" value="UWM53622.1"/>
    <property type="molecule type" value="Genomic_DNA"/>
</dbReference>
<evidence type="ECO:0000259" key="2">
    <source>
        <dbReference type="Pfam" id="PF07859"/>
    </source>
</evidence>